<keyword evidence="1" id="KW-0472">Membrane</keyword>
<accession>Q97GK0</accession>
<dbReference type="STRING" id="272562.CA_C2366"/>
<reference evidence="2 3" key="1">
    <citation type="journal article" date="2001" name="J. Bacteriol.">
        <title>Genome sequence and comparative analysis of the solvent-producing bacterium Clostridium acetobutylicum.</title>
        <authorList>
            <person name="Nolling J."/>
            <person name="Breton G."/>
            <person name="Omelchenko M.V."/>
            <person name="Makarova K.S."/>
            <person name="Zeng Q."/>
            <person name="Gibson R."/>
            <person name="Lee H.M."/>
            <person name="Dubois J."/>
            <person name="Qiu D."/>
            <person name="Hitti J."/>
            <person name="Wolf Y.I."/>
            <person name="Tatusov R.L."/>
            <person name="Sabathe F."/>
            <person name="Doucette-Stamm L."/>
            <person name="Soucaille P."/>
            <person name="Daly M.J."/>
            <person name="Bennett G.N."/>
            <person name="Koonin E.V."/>
            <person name="Smith D.R."/>
        </authorList>
    </citation>
    <scope>NUCLEOTIDE SEQUENCE [LARGE SCALE GENOMIC DNA]</scope>
    <source>
        <strain evidence="3">ATCC 824 / DSM 792 / JCM 1419 / LMG 5710 / VKM B-1787</strain>
    </source>
</reference>
<dbReference type="KEGG" id="cac:CA_C2366"/>
<proteinExistence type="predicted"/>
<dbReference type="EMBL" id="AE001437">
    <property type="protein sequence ID" value="AAK80322.1"/>
    <property type="molecule type" value="Genomic_DNA"/>
</dbReference>
<dbReference type="AlphaFoldDB" id="Q97GK0"/>
<feature type="transmembrane region" description="Helical" evidence="1">
    <location>
        <begin position="55"/>
        <end position="78"/>
    </location>
</feature>
<dbReference type="PIR" id="G97191">
    <property type="entry name" value="G97191"/>
</dbReference>
<keyword evidence="3" id="KW-1185">Reference proteome</keyword>
<feature type="transmembrane region" description="Helical" evidence="1">
    <location>
        <begin position="85"/>
        <end position="101"/>
    </location>
</feature>
<evidence type="ECO:0000313" key="2">
    <source>
        <dbReference type="EMBL" id="AAK80322.1"/>
    </source>
</evidence>
<gene>
    <name evidence="2" type="ordered locus">CA_C2366</name>
</gene>
<dbReference type="RefSeq" id="WP_010965663.1">
    <property type="nucleotide sequence ID" value="NC_003030.1"/>
</dbReference>
<name>Q97GK0_CLOAB</name>
<feature type="transmembrane region" description="Helical" evidence="1">
    <location>
        <begin position="12"/>
        <end position="35"/>
    </location>
</feature>
<evidence type="ECO:0000313" key="3">
    <source>
        <dbReference type="Proteomes" id="UP000000814"/>
    </source>
</evidence>
<feature type="transmembrane region" description="Helical" evidence="1">
    <location>
        <begin position="107"/>
        <end position="124"/>
    </location>
</feature>
<dbReference type="OrthoDB" id="1938844at2"/>
<evidence type="ECO:0000256" key="1">
    <source>
        <dbReference type="SAM" id="Phobius"/>
    </source>
</evidence>
<keyword evidence="1" id="KW-1133">Transmembrane helix</keyword>
<dbReference type="eggNOG" id="ENOG5033I1F">
    <property type="taxonomic scope" value="Bacteria"/>
</dbReference>
<organism evidence="2 3">
    <name type="scientific">Clostridium acetobutylicum (strain ATCC 824 / DSM 792 / JCM 1419 / IAM 19013 / LMG 5710 / NBRC 13948 / NRRL B-527 / VKM B-1787 / 2291 / W)</name>
    <dbReference type="NCBI Taxonomy" id="272562"/>
    <lineage>
        <taxon>Bacteria</taxon>
        <taxon>Bacillati</taxon>
        <taxon>Bacillota</taxon>
        <taxon>Clostridia</taxon>
        <taxon>Eubacteriales</taxon>
        <taxon>Clostridiaceae</taxon>
        <taxon>Clostridium</taxon>
    </lineage>
</organism>
<sequence>MENENDSKVGAGIITISVLHFIGAAFTLIGSLILLGAKDNINNILAQSGQSASTVTNASIAISLVLVIVLVIGIILILNKKALGVYLYFLSEIVSIIYNIVHSGFSFMMVLSLILPILMAVFIYQKKSLYGFGNKSAS</sequence>
<keyword evidence="1" id="KW-0812">Transmembrane</keyword>
<dbReference type="GeneID" id="44998841"/>
<dbReference type="HOGENOM" id="CLU_130855_0_0_9"/>
<protein>
    <submittedName>
        <fullName evidence="2">Predicted membrane protein</fullName>
    </submittedName>
</protein>
<dbReference type="Proteomes" id="UP000000814">
    <property type="component" value="Chromosome"/>
</dbReference>
<dbReference type="PATRIC" id="fig|272562.8.peg.2562"/>